<feature type="binding site" evidence="10">
    <location>
        <position position="11"/>
    </location>
    <ligand>
        <name>Mg(2+)</name>
        <dbReference type="ChEBI" id="CHEBI:18420"/>
    </ligand>
</feature>
<dbReference type="InterPro" id="IPR006549">
    <property type="entry name" value="HAD-SF_hydro_IIIA"/>
</dbReference>
<proteinExistence type="inferred from homology"/>
<dbReference type="GO" id="GO:0046872">
    <property type="term" value="F:metal ion binding"/>
    <property type="evidence" value="ECO:0007669"/>
    <property type="project" value="UniProtKB-KW"/>
</dbReference>
<name>A0A495VXU7_9PSEU</name>
<evidence type="ECO:0000256" key="9">
    <source>
        <dbReference type="PIRSR" id="PIRSR004682-3"/>
    </source>
</evidence>
<dbReference type="Proteomes" id="UP000282084">
    <property type="component" value="Unassembled WGS sequence"/>
</dbReference>
<keyword evidence="12" id="KW-1185">Reference proteome</keyword>
<comment type="cofactor">
    <cofactor evidence="10">
        <name>Mg(2+)</name>
        <dbReference type="ChEBI" id="CHEBI:18420"/>
    </cofactor>
</comment>
<dbReference type="GO" id="GO:0005737">
    <property type="term" value="C:cytoplasm"/>
    <property type="evidence" value="ECO:0007669"/>
    <property type="project" value="UniProtKB-SubCell"/>
</dbReference>
<dbReference type="EMBL" id="RBXO01000001">
    <property type="protein sequence ID" value="RKT54024.1"/>
    <property type="molecule type" value="Genomic_DNA"/>
</dbReference>
<dbReference type="Gene3D" id="3.40.50.1000">
    <property type="entry name" value="HAD superfamily/HAD-like"/>
    <property type="match status" value="1"/>
</dbReference>
<evidence type="ECO:0000256" key="8">
    <source>
        <dbReference type="PIRSR" id="PIRSR004682-1"/>
    </source>
</evidence>
<keyword evidence="5 7" id="KW-0119">Carbohydrate metabolism</keyword>
<evidence type="ECO:0000256" key="7">
    <source>
        <dbReference type="PIRNR" id="PIRNR004682"/>
    </source>
</evidence>
<dbReference type="PANTHER" id="PTHR42891">
    <property type="entry name" value="D-GLYCERO-BETA-D-MANNO-HEPTOSE-1,7-BISPHOSPHATE 7-PHOSPHATASE"/>
    <property type="match status" value="1"/>
</dbReference>
<dbReference type="NCBIfam" id="TIGR01662">
    <property type="entry name" value="HAD-SF-IIIA"/>
    <property type="match status" value="1"/>
</dbReference>
<accession>A0A495VXU7</accession>
<dbReference type="SUPFAM" id="SSF56784">
    <property type="entry name" value="HAD-like"/>
    <property type="match status" value="1"/>
</dbReference>
<feature type="binding site" evidence="10">
    <location>
        <position position="96"/>
    </location>
    <ligand>
        <name>Zn(2+)</name>
        <dbReference type="ChEBI" id="CHEBI:29105"/>
    </ligand>
</feature>
<dbReference type="InterPro" id="IPR006439">
    <property type="entry name" value="HAD-SF_hydro_IA"/>
</dbReference>
<dbReference type="NCBIfam" id="TIGR01509">
    <property type="entry name" value="HAD-SF-IA-v3"/>
    <property type="match status" value="1"/>
</dbReference>
<feature type="binding site" evidence="10">
    <location>
        <position position="88"/>
    </location>
    <ligand>
        <name>Zn(2+)</name>
        <dbReference type="ChEBI" id="CHEBI:29105"/>
    </ligand>
</feature>
<comment type="caution">
    <text evidence="11">The sequence shown here is derived from an EMBL/GenBank/DDBJ whole genome shotgun (WGS) entry which is preliminary data.</text>
</comment>
<evidence type="ECO:0000256" key="10">
    <source>
        <dbReference type="PIRSR" id="PIRSR004682-4"/>
    </source>
</evidence>
<dbReference type="EC" id="3.1.3.-" evidence="7"/>
<feature type="active site" description="Nucleophile" evidence="8">
    <location>
        <position position="11"/>
    </location>
</feature>
<dbReference type="AlphaFoldDB" id="A0A495VXU7"/>
<dbReference type="Pfam" id="PF13242">
    <property type="entry name" value="Hydrolase_like"/>
    <property type="match status" value="1"/>
</dbReference>
<protein>
    <recommendedName>
        <fullName evidence="6 7">D,D-heptose 1,7-bisphosphate phosphatase</fullName>
        <ecNumber evidence="7">3.1.3.-</ecNumber>
    </recommendedName>
</protein>
<comment type="similarity">
    <text evidence="7">Belongs to the gmhB family.</text>
</comment>
<organism evidence="11 12">
    <name type="scientific">Saccharothrix australiensis</name>
    <dbReference type="NCBI Taxonomy" id="2072"/>
    <lineage>
        <taxon>Bacteria</taxon>
        <taxon>Bacillati</taxon>
        <taxon>Actinomycetota</taxon>
        <taxon>Actinomycetes</taxon>
        <taxon>Pseudonocardiales</taxon>
        <taxon>Pseudonocardiaceae</taxon>
        <taxon>Saccharothrix</taxon>
    </lineage>
</organism>
<keyword evidence="10" id="KW-0862">Zinc</keyword>
<gene>
    <name evidence="11" type="ORF">C8E97_2613</name>
</gene>
<evidence type="ECO:0000256" key="2">
    <source>
        <dbReference type="ARBA" id="ARBA00022490"/>
    </source>
</evidence>
<feature type="binding site" evidence="10">
    <location>
        <position position="125"/>
    </location>
    <ligand>
        <name>Mg(2+)</name>
        <dbReference type="ChEBI" id="CHEBI:18420"/>
    </ligand>
</feature>
<dbReference type="NCBIfam" id="TIGR01656">
    <property type="entry name" value="Histidinol-ppas"/>
    <property type="match status" value="1"/>
</dbReference>
<dbReference type="PIRSF" id="PIRSF004682">
    <property type="entry name" value="GmhB"/>
    <property type="match status" value="1"/>
</dbReference>
<dbReference type="InterPro" id="IPR006543">
    <property type="entry name" value="Histidinol-phos"/>
</dbReference>
<keyword evidence="4 7" id="KW-0378">Hydrolase</keyword>
<evidence type="ECO:0000256" key="3">
    <source>
        <dbReference type="ARBA" id="ARBA00022723"/>
    </source>
</evidence>
<feature type="binding site" evidence="10">
    <location>
        <position position="98"/>
    </location>
    <ligand>
        <name>Zn(2+)</name>
        <dbReference type="ChEBI" id="CHEBI:29105"/>
    </ligand>
</feature>
<feature type="site" description="Contributes to substrate recognition" evidence="9">
    <location>
        <position position="99"/>
    </location>
</feature>
<feature type="site" description="Stabilizes the phosphoryl group" evidence="9">
    <location>
        <position position="53"/>
    </location>
</feature>
<dbReference type="InterPro" id="IPR023214">
    <property type="entry name" value="HAD_sf"/>
</dbReference>
<dbReference type="GO" id="GO:0016791">
    <property type="term" value="F:phosphatase activity"/>
    <property type="evidence" value="ECO:0007669"/>
    <property type="project" value="InterPro"/>
</dbReference>
<keyword evidence="2 7" id="KW-0963">Cytoplasm</keyword>
<reference evidence="11 12" key="1">
    <citation type="submission" date="2018-10" db="EMBL/GenBank/DDBJ databases">
        <title>Sequencing the genomes of 1000 actinobacteria strains.</title>
        <authorList>
            <person name="Klenk H.-P."/>
        </authorList>
    </citation>
    <scope>NUCLEOTIDE SEQUENCE [LARGE SCALE GENOMIC DNA]</scope>
    <source>
        <strain evidence="11 12">DSM 43800</strain>
    </source>
</reference>
<sequence length="171" mass="18167">MDQYPEAVLFDRDGTLIRDVPYNGDPARVSLMPGALESVRGLRARGVRTGVVSNQSGIGRGMLSWAEVSAVNGRVEELLGRFDTWQVCPHHPEEGCACRKPRPGLVLAACAALDVDPARTVVIGDIGADVDAAHAAGAEAVLVPTPRTLREEVDRAPRVAPDLVTALAVLR</sequence>
<dbReference type="OrthoDB" id="9781367at2"/>
<evidence type="ECO:0000256" key="1">
    <source>
        <dbReference type="ARBA" id="ARBA00004496"/>
    </source>
</evidence>
<evidence type="ECO:0000256" key="4">
    <source>
        <dbReference type="ARBA" id="ARBA00022801"/>
    </source>
</evidence>
<feature type="active site" description="Proton donor" evidence="8">
    <location>
        <position position="13"/>
    </location>
</feature>
<evidence type="ECO:0000313" key="12">
    <source>
        <dbReference type="Proteomes" id="UP000282084"/>
    </source>
</evidence>
<feature type="binding site" evidence="10">
    <location>
        <position position="90"/>
    </location>
    <ligand>
        <name>Zn(2+)</name>
        <dbReference type="ChEBI" id="CHEBI:29105"/>
    </ligand>
</feature>
<feature type="binding site" evidence="10">
    <location>
        <position position="13"/>
    </location>
    <ligand>
        <name>Mg(2+)</name>
        <dbReference type="ChEBI" id="CHEBI:18420"/>
    </ligand>
</feature>
<evidence type="ECO:0000256" key="6">
    <source>
        <dbReference type="ARBA" id="ARBA00031828"/>
    </source>
</evidence>
<dbReference type="InterPro" id="IPR036412">
    <property type="entry name" value="HAD-like_sf"/>
</dbReference>
<evidence type="ECO:0000313" key="11">
    <source>
        <dbReference type="EMBL" id="RKT54024.1"/>
    </source>
</evidence>
<evidence type="ECO:0000256" key="5">
    <source>
        <dbReference type="ARBA" id="ARBA00023277"/>
    </source>
</evidence>
<feature type="site" description="Stabilizes the phosphoryl group" evidence="9">
    <location>
        <position position="100"/>
    </location>
</feature>
<dbReference type="InterPro" id="IPR004446">
    <property type="entry name" value="Heptose_bisP_phosphatase"/>
</dbReference>
<keyword evidence="3 10" id="KW-0479">Metal-binding</keyword>
<comment type="subcellular location">
    <subcellularLocation>
        <location evidence="1 7">Cytoplasm</location>
    </subcellularLocation>
</comment>
<dbReference type="PANTHER" id="PTHR42891:SF1">
    <property type="entry name" value="D-GLYCERO-BETA-D-MANNO-HEPTOSE-1,7-BISPHOSPHATE 7-PHOSPHATASE"/>
    <property type="match status" value="1"/>
</dbReference>
<comment type="cofactor">
    <cofactor evidence="10">
        <name>Zn(2+)</name>
        <dbReference type="ChEBI" id="CHEBI:29105"/>
    </cofactor>
</comment>
<keyword evidence="10" id="KW-0460">Magnesium</keyword>
<dbReference type="GO" id="GO:0005975">
    <property type="term" value="P:carbohydrate metabolic process"/>
    <property type="evidence" value="ECO:0007669"/>
    <property type="project" value="InterPro"/>
</dbReference>